<feature type="compositionally biased region" description="Basic and acidic residues" evidence="1">
    <location>
        <begin position="169"/>
        <end position="186"/>
    </location>
</feature>
<dbReference type="EMBL" id="LGRX02023890">
    <property type="protein sequence ID" value="KAK3254214.1"/>
    <property type="molecule type" value="Genomic_DNA"/>
</dbReference>
<feature type="non-terminal residue" evidence="2">
    <location>
        <position position="1"/>
    </location>
</feature>
<feature type="compositionally biased region" description="Polar residues" evidence="1">
    <location>
        <begin position="148"/>
        <end position="165"/>
    </location>
</feature>
<proteinExistence type="predicted"/>
<sequence>SGEAKGSVQDDVASNGSISHKKMHSLACRVSLDSEAPACPMAPQLSDWCGVPWTCRPSAQTGVGSAPYIMLAPAIAGLPLRSLLLGDGWALATQFVLPAHDAVAGVLLLRDTAFIPLRLLEDDASVTRDTHQRQAHGSDAGQPEATRRQSPSRAAPSGKNSSELQASKAKAEEPGTAKGSERSKRG</sequence>
<name>A0AAE0F7B1_9CHLO</name>
<keyword evidence="3" id="KW-1185">Reference proteome</keyword>
<evidence type="ECO:0000313" key="2">
    <source>
        <dbReference type="EMBL" id="KAK3254214.1"/>
    </source>
</evidence>
<evidence type="ECO:0000313" key="3">
    <source>
        <dbReference type="Proteomes" id="UP001190700"/>
    </source>
</evidence>
<dbReference type="AlphaFoldDB" id="A0AAE0F7B1"/>
<gene>
    <name evidence="2" type="ORF">CYMTET_36566</name>
</gene>
<protein>
    <submittedName>
        <fullName evidence="2">Uncharacterized protein</fullName>
    </submittedName>
</protein>
<comment type="caution">
    <text evidence="2">The sequence shown here is derived from an EMBL/GenBank/DDBJ whole genome shotgun (WGS) entry which is preliminary data.</text>
</comment>
<reference evidence="2 3" key="1">
    <citation type="journal article" date="2015" name="Genome Biol. Evol.">
        <title>Comparative Genomics of a Bacterivorous Green Alga Reveals Evolutionary Causalities and Consequences of Phago-Mixotrophic Mode of Nutrition.</title>
        <authorList>
            <person name="Burns J.A."/>
            <person name="Paasch A."/>
            <person name="Narechania A."/>
            <person name="Kim E."/>
        </authorList>
    </citation>
    <scope>NUCLEOTIDE SEQUENCE [LARGE SCALE GENOMIC DNA]</scope>
    <source>
        <strain evidence="2 3">PLY_AMNH</strain>
    </source>
</reference>
<feature type="region of interest" description="Disordered" evidence="1">
    <location>
        <begin position="126"/>
        <end position="186"/>
    </location>
</feature>
<evidence type="ECO:0000256" key="1">
    <source>
        <dbReference type="SAM" id="MobiDB-lite"/>
    </source>
</evidence>
<organism evidence="2 3">
    <name type="scientific">Cymbomonas tetramitiformis</name>
    <dbReference type="NCBI Taxonomy" id="36881"/>
    <lineage>
        <taxon>Eukaryota</taxon>
        <taxon>Viridiplantae</taxon>
        <taxon>Chlorophyta</taxon>
        <taxon>Pyramimonadophyceae</taxon>
        <taxon>Pyramimonadales</taxon>
        <taxon>Pyramimonadaceae</taxon>
        <taxon>Cymbomonas</taxon>
    </lineage>
</organism>
<accession>A0AAE0F7B1</accession>
<dbReference type="Proteomes" id="UP001190700">
    <property type="component" value="Unassembled WGS sequence"/>
</dbReference>